<keyword evidence="2" id="KW-1185">Reference proteome</keyword>
<dbReference type="EMBL" id="LUGG01000002">
    <property type="protein sequence ID" value="OBZ78104.1"/>
    <property type="molecule type" value="Genomic_DNA"/>
</dbReference>
<dbReference type="Proteomes" id="UP000092993">
    <property type="component" value="Unassembled WGS sequence"/>
</dbReference>
<reference evidence="1 2" key="1">
    <citation type="submission" date="2016-03" db="EMBL/GenBank/DDBJ databases">
        <title>Whole genome sequencing of Grifola frondosa 9006-11.</title>
        <authorList>
            <person name="Min B."/>
            <person name="Park H."/>
            <person name="Kim J.-G."/>
            <person name="Cho H."/>
            <person name="Oh Y.-L."/>
            <person name="Kong W.-S."/>
            <person name="Choi I.-G."/>
        </authorList>
    </citation>
    <scope>NUCLEOTIDE SEQUENCE [LARGE SCALE GENOMIC DNA]</scope>
    <source>
        <strain evidence="1 2">9006-11</strain>
    </source>
</reference>
<sequence>MSALYEMALVSSFPNDVIFDTTALTVDPAHLLTTISSTTQHKNEPMPQVSTNAMDSHETRIEPYQYVGLAPPHSRASFGPELQHSEYPIFSSYSWPYAWRCIICTAENGNVFLSTTLRWLEVDEIDHLPFSISPVCHSEGPSFFLFHSTSGHYLSLPTCPISLHIHLNVALLT</sequence>
<comment type="caution">
    <text evidence="1">The sequence shown here is derived from an EMBL/GenBank/DDBJ whole genome shotgun (WGS) entry which is preliminary data.</text>
</comment>
<gene>
    <name evidence="1" type="ORF">A0H81_01730</name>
</gene>
<protein>
    <submittedName>
        <fullName evidence="1">Uncharacterized protein</fullName>
    </submittedName>
</protein>
<organism evidence="1 2">
    <name type="scientific">Grifola frondosa</name>
    <name type="common">Maitake</name>
    <name type="synonym">Polyporus frondosus</name>
    <dbReference type="NCBI Taxonomy" id="5627"/>
    <lineage>
        <taxon>Eukaryota</taxon>
        <taxon>Fungi</taxon>
        <taxon>Dikarya</taxon>
        <taxon>Basidiomycota</taxon>
        <taxon>Agaricomycotina</taxon>
        <taxon>Agaricomycetes</taxon>
        <taxon>Polyporales</taxon>
        <taxon>Grifolaceae</taxon>
        <taxon>Grifola</taxon>
    </lineage>
</organism>
<name>A0A1C7MT46_GRIFR</name>
<dbReference type="AlphaFoldDB" id="A0A1C7MT46"/>
<proteinExistence type="predicted"/>
<evidence type="ECO:0000313" key="1">
    <source>
        <dbReference type="EMBL" id="OBZ78104.1"/>
    </source>
</evidence>
<evidence type="ECO:0000313" key="2">
    <source>
        <dbReference type="Proteomes" id="UP000092993"/>
    </source>
</evidence>
<accession>A0A1C7MT46</accession>